<dbReference type="STRING" id="545695.TREAZ_1175"/>
<dbReference type="eggNOG" id="COG0157">
    <property type="taxonomic scope" value="Bacteria"/>
</dbReference>
<dbReference type="PANTHER" id="PTHR32179">
    <property type="entry name" value="NICOTINATE-NUCLEOTIDE PYROPHOSPHORYLASE [CARBOXYLATING]"/>
    <property type="match status" value="1"/>
</dbReference>
<gene>
    <name evidence="8" type="primary">modD</name>
    <name evidence="8" type="ordered locus">TREAZ_1175</name>
</gene>
<comment type="similarity">
    <text evidence="1 5">Belongs to the NadC/ModD family.</text>
</comment>
<dbReference type="NCBIfam" id="TIGR01334">
    <property type="entry name" value="modD"/>
    <property type="match status" value="1"/>
</dbReference>
<dbReference type="GO" id="GO:0009435">
    <property type="term" value="P:NAD+ biosynthetic process"/>
    <property type="evidence" value="ECO:0007669"/>
    <property type="project" value="InterPro"/>
</dbReference>
<dbReference type="PANTHER" id="PTHR32179:SF4">
    <property type="entry name" value="PYROPHOSPHORYLASE MODD-RELATED"/>
    <property type="match status" value="1"/>
</dbReference>
<dbReference type="EMBL" id="CP001841">
    <property type="protein sequence ID" value="AEF82436.1"/>
    <property type="molecule type" value="Genomic_DNA"/>
</dbReference>
<dbReference type="InterPro" id="IPR013785">
    <property type="entry name" value="Aldolase_TIM"/>
</dbReference>
<dbReference type="InterPro" id="IPR037128">
    <property type="entry name" value="Quinolinate_PRibosylTase_N_sf"/>
</dbReference>
<proteinExistence type="inferred from homology"/>
<reference evidence="8 9" key="2">
    <citation type="journal article" date="2011" name="ISME J.">
        <title>RNA-seq reveals cooperative metabolic interactions between two termite-gut spirochete species in co-culture.</title>
        <authorList>
            <person name="Rosenthal A.Z."/>
            <person name="Matson E.G."/>
            <person name="Eldar A."/>
            <person name="Leadbetter J.R."/>
        </authorList>
    </citation>
    <scope>NUCLEOTIDE SEQUENCE [LARGE SCALE GENOMIC DNA]</scope>
    <source>
        <strain evidence="9">ATCC BAA-888 / DSM 13862 / ZAS-9</strain>
    </source>
</reference>
<reference evidence="9" key="1">
    <citation type="submission" date="2009-12" db="EMBL/GenBank/DDBJ databases">
        <title>Complete sequence of Treponema azotonutricium strain ZAS-9.</title>
        <authorList>
            <person name="Tetu S.G."/>
            <person name="Matson E."/>
            <person name="Ren Q."/>
            <person name="Seshadri R."/>
            <person name="Elbourne L."/>
            <person name="Hassan K.A."/>
            <person name="Durkin A."/>
            <person name="Radune D."/>
            <person name="Mohamoud Y."/>
            <person name="Shay R."/>
            <person name="Jin S."/>
            <person name="Zhang X."/>
            <person name="Lucey K."/>
            <person name="Ballor N.R."/>
            <person name="Ottesen E."/>
            <person name="Rosenthal R."/>
            <person name="Allen A."/>
            <person name="Leadbetter J.R."/>
            <person name="Paulsen I.T."/>
        </authorList>
    </citation>
    <scope>NUCLEOTIDE SEQUENCE [LARGE SCALE GENOMIC DNA]</scope>
    <source>
        <strain evidence="9">ATCC BAA-888 / DSM 13862 / ZAS-9</strain>
    </source>
</reference>
<dbReference type="FunCoup" id="F5Y721">
    <property type="interactions" value="288"/>
</dbReference>
<keyword evidence="9" id="KW-1185">Reference proteome</keyword>
<dbReference type="RefSeq" id="WP_015710817.1">
    <property type="nucleotide sequence ID" value="NC_015577.1"/>
</dbReference>
<dbReference type="InterPro" id="IPR006242">
    <property type="entry name" value="ModD"/>
</dbReference>
<dbReference type="SUPFAM" id="SSF54675">
    <property type="entry name" value="Nicotinate/Quinolinate PRTase N-terminal domain-like"/>
    <property type="match status" value="1"/>
</dbReference>
<evidence type="ECO:0000256" key="5">
    <source>
        <dbReference type="PIRNR" id="PIRNR006250"/>
    </source>
</evidence>
<dbReference type="HOGENOM" id="CLU_039622_2_1_12"/>
<feature type="domain" description="Quinolinate phosphoribosyl transferase N-terminal" evidence="7">
    <location>
        <begin position="20"/>
        <end position="103"/>
    </location>
</feature>
<name>F5Y721_LEAAZ</name>
<dbReference type="InterPro" id="IPR002638">
    <property type="entry name" value="Quinolinate_PRibosylTrfase_C"/>
</dbReference>
<evidence type="ECO:0000256" key="1">
    <source>
        <dbReference type="ARBA" id="ARBA00009400"/>
    </source>
</evidence>
<evidence type="ECO:0000256" key="2">
    <source>
        <dbReference type="ARBA" id="ARBA00019205"/>
    </source>
</evidence>
<dbReference type="InterPro" id="IPR027277">
    <property type="entry name" value="NadC/ModD"/>
</dbReference>
<dbReference type="Gene3D" id="3.90.1170.20">
    <property type="entry name" value="Quinolinate phosphoribosyl transferase, N-terminal domain"/>
    <property type="match status" value="1"/>
</dbReference>
<dbReference type="PIRSF" id="PIRSF006250">
    <property type="entry name" value="NadC_ModD"/>
    <property type="match status" value="1"/>
</dbReference>
<dbReference type="OrthoDB" id="9770610at2"/>
<sequence length="280" mass="30148">MFITDEEIGRLISEDVPYFDLTSHALGIGRERGQIEYFTRGNIVICGTEEAARIFRYLGIETKNCTPSGQKAAAGSVLITGTGAAEQLLMAWKAAQNILDHLSGIATLTRHMVEEARKYNPRIAILTTRKGFPGTKKLAVKATLAGGAVPHRLGISETILIFKQHLNFIGGAEGLIKKMPALKGECCEKKILVEAESYDEARQYCRAGADGIQFDKLPPEALGEAAKLLKKEFPGVTLLAAGGIKPENAGAYVKTQIDGIVTTSLFNAPPVDIGVRINPV</sequence>
<organism evidence="8 9">
    <name type="scientific">Leadbettera azotonutricia (strain ATCC BAA-888 / DSM 13862 / ZAS-9)</name>
    <name type="common">Treponema azotonutricium</name>
    <dbReference type="NCBI Taxonomy" id="545695"/>
    <lineage>
        <taxon>Bacteria</taxon>
        <taxon>Pseudomonadati</taxon>
        <taxon>Spirochaetota</taxon>
        <taxon>Spirochaetia</taxon>
        <taxon>Spirochaetales</taxon>
        <taxon>Breznakiellaceae</taxon>
        <taxon>Leadbettera</taxon>
    </lineage>
</organism>
<dbReference type="Gene3D" id="3.20.20.70">
    <property type="entry name" value="Aldolase class I"/>
    <property type="match status" value="1"/>
</dbReference>
<feature type="domain" description="Quinolinate phosphoribosyl transferase C-terminal" evidence="6">
    <location>
        <begin position="105"/>
        <end position="275"/>
    </location>
</feature>
<dbReference type="Proteomes" id="UP000009222">
    <property type="component" value="Chromosome"/>
</dbReference>
<dbReference type="FunFam" id="3.20.20.70:FF:000030">
    <property type="entry name" value="Nicotinate-nucleotide pyrophosphorylase, carboxylating"/>
    <property type="match status" value="1"/>
</dbReference>
<accession>F5Y721</accession>
<dbReference type="Pfam" id="PF01729">
    <property type="entry name" value="QRPTase_C"/>
    <property type="match status" value="1"/>
</dbReference>
<dbReference type="GO" id="GO:0005737">
    <property type="term" value="C:cytoplasm"/>
    <property type="evidence" value="ECO:0007669"/>
    <property type="project" value="TreeGrafter"/>
</dbReference>
<evidence type="ECO:0000259" key="7">
    <source>
        <dbReference type="Pfam" id="PF02749"/>
    </source>
</evidence>
<protein>
    <recommendedName>
        <fullName evidence="2">Putative pyrophosphorylase ModD</fullName>
    </recommendedName>
</protein>
<dbReference type="GO" id="GO:0034213">
    <property type="term" value="P:quinolinate catabolic process"/>
    <property type="evidence" value="ECO:0007669"/>
    <property type="project" value="TreeGrafter"/>
</dbReference>
<dbReference type="SUPFAM" id="SSF51690">
    <property type="entry name" value="Nicotinate/Quinolinate PRTase C-terminal domain-like"/>
    <property type="match status" value="1"/>
</dbReference>
<evidence type="ECO:0000256" key="4">
    <source>
        <dbReference type="ARBA" id="ARBA00022679"/>
    </source>
</evidence>
<dbReference type="CDD" id="cd01573">
    <property type="entry name" value="modD_like"/>
    <property type="match status" value="1"/>
</dbReference>
<dbReference type="KEGG" id="taz:TREAZ_1175"/>
<dbReference type="AlphaFoldDB" id="F5Y721"/>
<dbReference type="InterPro" id="IPR036068">
    <property type="entry name" value="Nicotinate_pribotase-like_C"/>
</dbReference>
<keyword evidence="3 5" id="KW-0328">Glycosyltransferase</keyword>
<evidence type="ECO:0000313" key="9">
    <source>
        <dbReference type="Proteomes" id="UP000009222"/>
    </source>
</evidence>
<evidence type="ECO:0000259" key="6">
    <source>
        <dbReference type="Pfam" id="PF01729"/>
    </source>
</evidence>
<evidence type="ECO:0000313" key="8">
    <source>
        <dbReference type="EMBL" id="AEF82436.1"/>
    </source>
</evidence>
<dbReference type="InterPro" id="IPR022412">
    <property type="entry name" value="Quinolinate_PRibosylTrfase_N"/>
</dbReference>
<keyword evidence="4 5" id="KW-0808">Transferase</keyword>
<dbReference type="InParanoid" id="F5Y721"/>
<dbReference type="Pfam" id="PF02749">
    <property type="entry name" value="QRPTase_N"/>
    <property type="match status" value="1"/>
</dbReference>
<dbReference type="GO" id="GO:0004514">
    <property type="term" value="F:nicotinate-nucleotide diphosphorylase (carboxylating) activity"/>
    <property type="evidence" value="ECO:0007669"/>
    <property type="project" value="InterPro"/>
</dbReference>
<evidence type="ECO:0000256" key="3">
    <source>
        <dbReference type="ARBA" id="ARBA00022676"/>
    </source>
</evidence>